<evidence type="ECO:0000256" key="1">
    <source>
        <dbReference type="SAM" id="MobiDB-lite"/>
    </source>
</evidence>
<feature type="compositionally biased region" description="Basic and acidic residues" evidence="1">
    <location>
        <begin position="107"/>
        <end position="116"/>
    </location>
</feature>
<feature type="region of interest" description="Disordered" evidence="1">
    <location>
        <begin position="98"/>
        <end position="250"/>
    </location>
</feature>
<proteinExistence type="predicted"/>
<protein>
    <submittedName>
        <fullName evidence="3">Transmembrane channel-like protein 1</fullName>
    </submittedName>
</protein>
<feature type="compositionally biased region" description="Basic and acidic residues" evidence="1">
    <location>
        <begin position="205"/>
        <end position="215"/>
    </location>
</feature>
<dbReference type="EMBL" id="KZ505748">
    <property type="protein sequence ID" value="PKU45680.1"/>
    <property type="molecule type" value="Genomic_DNA"/>
</dbReference>
<name>A0A2I0UI20_LIMLA</name>
<gene>
    <name evidence="3" type="ORF">llap_4007</name>
</gene>
<reference evidence="4" key="2">
    <citation type="submission" date="2017-12" db="EMBL/GenBank/DDBJ databases">
        <title>Genome sequence of the Bar-tailed Godwit (Limosa lapponica baueri).</title>
        <authorList>
            <person name="Lima N.C.B."/>
            <person name="Parody-Merino A.M."/>
            <person name="Battley P.F."/>
            <person name="Fidler A.E."/>
            <person name="Prosdocimi F."/>
        </authorList>
    </citation>
    <scope>NUCLEOTIDE SEQUENCE [LARGE SCALE GENOMIC DNA]</scope>
</reference>
<keyword evidence="2" id="KW-1133">Transmembrane helix</keyword>
<sequence length="334" mass="37909">MRKQEHRKVVRTTYVVPLYFVHSFTIIIIIIIIIVVVVVVVTSIISSSVTVLLNYLYLNARVFVSFCYMKDKIKEILGFYKHFSVNFFIEEGSDVDNEEGSAAENEENAKGTDKVGKRATPRTRRGHARGRARHGGEEDEDDEDGTRRAGHRRHRNRRGRGRASGTEGSDSEGDPIKARKNQANQKSKEEDEEEEDEKGGKSGKGKNEKKQDKKSDKKGKKEKANKKKKDKKKSGSGADSDSEEEPITEEELAKLKEEVEEKKKLIATLRNKPWKMKKKLSVLKEAQLFVEKFEGALGKGKGKKFYAYKVMMTKCIARQAAIVFTCTNNPLSQY</sequence>
<evidence type="ECO:0000256" key="2">
    <source>
        <dbReference type="SAM" id="Phobius"/>
    </source>
</evidence>
<reference evidence="4" key="1">
    <citation type="submission" date="2017-11" db="EMBL/GenBank/DDBJ databases">
        <authorList>
            <person name="Lima N.C."/>
            <person name="Parody-Merino A.M."/>
            <person name="Battley P.F."/>
            <person name="Fidler A.E."/>
            <person name="Prosdocimi F."/>
        </authorList>
    </citation>
    <scope>NUCLEOTIDE SEQUENCE [LARGE SCALE GENOMIC DNA]</scope>
</reference>
<feature type="transmembrane region" description="Helical" evidence="2">
    <location>
        <begin position="12"/>
        <end position="45"/>
    </location>
</feature>
<keyword evidence="2 3" id="KW-0812">Transmembrane</keyword>
<feature type="compositionally biased region" description="Acidic residues" evidence="1">
    <location>
        <begin position="240"/>
        <end position="250"/>
    </location>
</feature>
<keyword evidence="4" id="KW-1185">Reference proteome</keyword>
<dbReference type="Proteomes" id="UP000233556">
    <property type="component" value="Unassembled WGS sequence"/>
</dbReference>
<dbReference type="AlphaFoldDB" id="A0A2I0UI20"/>
<keyword evidence="2" id="KW-0472">Membrane</keyword>
<feature type="compositionally biased region" description="Basic residues" evidence="1">
    <location>
        <begin position="148"/>
        <end position="161"/>
    </location>
</feature>
<evidence type="ECO:0000313" key="3">
    <source>
        <dbReference type="EMBL" id="PKU45680.1"/>
    </source>
</evidence>
<feature type="compositionally biased region" description="Basic residues" evidence="1">
    <location>
        <begin position="117"/>
        <end position="133"/>
    </location>
</feature>
<organism evidence="3 4">
    <name type="scientific">Limosa lapponica baueri</name>
    <dbReference type="NCBI Taxonomy" id="1758121"/>
    <lineage>
        <taxon>Eukaryota</taxon>
        <taxon>Metazoa</taxon>
        <taxon>Chordata</taxon>
        <taxon>Craniata</taxon>
        <taxon>Vertebrata</taxon>
        <taxon>Euteleostomi</taxon>
        <taxon>Archelosauria</taxon>
        <taxon>Archosauria</taxon>
        <taxon>Dinosauria</taxon>
        <taxon>Saurischia</taxon>
        <taxon>Theropoda</taxon>
        <taxon>Coelurosauria</taxon>
        <taxon>Aves</taxon>
        <taxon>Neognathae</taxon>
        <taxon>Neoaves</taxon>
        <taxon>Charadriiformes</taxon>
        <taxon>Scolopacidae</taxon>
        <taxon>Limosa</taxon>
    </lineage>
</organism>
<accession>A0A2I0UI20</accession>
<feature type="compositionally biased region" description="Basic residues" evidence="1">
    <location>
        <begin position="216"/>
        <end position="234"/>
    </location>
</feature>
<evidence type="ECO:0000313" key="4">
    <source>
        <dbReference type="Proteomes" id="UP000233556"/>
    </source>
</evidence>